<feature type="region of interest" description="Disordered" evidence="1">
    <location>
        <begin position="166"/>
        <end position="197"/>
    </location>
</feature>
<dbReference type="EMBL" id="OA884679">
    <property type="protein sequence ID" value="CAD7281127.1"/>
    <property type="molecule type" value="Genomic_DNA"/>
</dbReference>
<dbReference type="InterPro" id="IPR036322">
    <property type="entry name" value="WD40_repeat_dom_sf"/>
</dbReference>
<evidence type="ECO:0000256" key="1">
    <source>
        <dbReference type="SAM" id="MobiDB-lite"/>
    </source>
</evidence>
<gene>
    <name evidence="2" type="ORF">NMOB1V02_LOCUS8779</name>
</gene>
<name>A0A7R9BT56_9CRUS</name>
<dbReference type="Proteomes" id="UP000678499">
    <property type="component" value="Unassembled WGS sequence"/>
</dbReference>
<accession>A0A7R9BT56</accession>
<dbReference type="SUPFAM" id="SSF50978">
    <property type="entry name" value="WD40 repeat-like"/>
    <property type="match status" value="1"/>
</dbReference>
<dbReference type="AlphaFoldDB" id="A0A7R9BT56"/>
<protein>
    <submittedName>
        <fullName evidence="2">Uncharacterized protein</fullName>
    </submittedName>
</protein>
<reference evidence="2" key="1">
    <citation type="submission" date="2020-11" db="EMBL/GenBank/DDBJ databases">
        <authorList>
            <person name="Tran Van P."/>
        </authorList>
    </citation>
    <scope>NUCLEOTIDE SEQUENCE</scope>
</reference>
<evidence type="ECO:0000313" key="2">
    <source>
        <dbReference type="EMBL" id="CAD7281127.1"/>
    </source>
</evidence>
<organism evidence="2">
    <name type="scientific">Notodromas monacha</name>
    <dbReference type="NCBI Taxonomy" id="399045"/>
    <lineage>
        <taxon>Eukaryota</taxon>
        <taxon>Metazoa</taxon>
        <taxon>Ecdysozoa</taxon>
        <taxon>Arthropoda</taxon>
        <taxon>Crustacea</taxon>
        <taxon>Oligostraca</taxon>
        <taxon>Ostracoda</taxon>
        <taxon>Podocopa</taxon>
        <taxon>Podocopida</taxon>
        <taxon>Cypridocopina</taxon>
        <taxon>Cypridoidea</taxon>
        <taxon>Cyprididae</taxon>
        <taxon>Notodromas</taxon>
    </lineage>
</organism>
<dbReference type="EMBL" id="CAJPEX010002642">
    <property type="protein sequence ID" value="CAG0921279.1"/>
    <property type="molecule type" value="Genomic_DNA"/>
</dbReference>
<keyword evidence="3" id="KW-1185">Reference proteome</keyword>
<proteinExistence type="predicted"/>
<evidence type="ECO:0000313" key="3">
    <source>
        <dbReference type="Proteomes" id="UP000678499"/>
    </source>
</evidence>
<sequence>MYVWEECEEILCLVAPPLDPDTKILNNAAILAYPFLRLKQRLLFSTQSSSIQAPSETLTNMFYSPLSGDIYLTANCPDGSFLFLYSGPVDDQCPASFLSVPHVPGNPRPSSPSADRLVPSRLNTTEGYSAGNPSSGFNHVGSEMSKKCLEMSVKLGEALGLEPPTRPILKFSPQRSPKPTRKEWLNALSPSGHTQQEEPVVVNFQRAMEAYEAKFCDWDPIRPHRFSGLSKNGRWVFVSSVAPSNLDAEWFPNAGEGNKGKLLDLKYLTDGSALVGFDVCNGSLAKFDLERKTRSSVGVLEGFMGCKDVVVCPHPSNGQLIACGAEKNVAGKLTCKLYLLDLRSAKPAIIVQEESKLNYATCSRKNAKAFMGFSDEMETGLVSPTEEVLKMFDFRVPTRRSQTIVHGMGRITGVKFLRGIMTCNSLLSSAGGVSLFNLSSGEKLKTFESPHLVASMYVSEECEEILCLVAPPLDPDTKILNNAAILAYPSLRLKQRLLFSTQSSSSQALSETLTDMFYSPLSGDIILTANCPDGSLLFLYSGPVDGEKSFSDFAKHKNSSNLQSSRRSSVSLRNPSPVPFSSFSWCR</sequence>